<feature type="compositionally biased region" description="Polar residues" evidence="1">
    <location>
        <begin position="421"/>
        <end position="441"/>
    </location>
</feature>
<dbReference type="AlphaFoldDB" id="A0AAI8VUQ3"/>
<name>A0AAI8VUQ3_9PEZI</name>
<feature type="compositionally biased region" description="Low complexity" evidence="1">
    <location>
        <begin position="401"/>
        <end position="411"/>
    </location>
</feature>
<dbReference type="Proteomes" id="UP001295740">
    <property type="component" value="Unassembled WGS sequence"/>
</dbReference>
<feature type="region of interest" description="Disordered" evidence="1">
    <location>
        <begin position="275"/>
        <end position="447"/>
    </location>
</feature>
<evidence type="ECO:0000313" key="2">
    <source>
        <dbReference type="EMBL" id="CAJ2511423.1"/>
    </source>
</evidence>
<organism evidence="2 3">
    <name type="scientific">Anthostomella pinea</name>
    <dbReference type="NCBI Taxonomy" id="933095"/>
    <lineage>
        <taxon>Eukaryota</taxon>
        <taxon>Fungi</taxon>
        <taxon>Dikarya</taxon>
        <taxon>Ascomycota</taxon>
        <taxon>Pezizomycotina</taxon>
        <taxon>Sordariomycetes</taxon>
        <taxon>Xylariomycetidae</taxon>
        <taxon>Xylariales</taxon>
        <taxon>Xylariaceae</taxon>
        <taxon>Anthostomella</taxon>
    </lineage>
</organism>
<accession>A0AAI8VUQ3</accession>
<feature type="compositionally biased region" description="Polar residues" evidence="1">
    <location>
        <begin position="304"/>
        <end position="375"/>
    </location>
</feature>
<sequence length="447" mass="48404">MDLTGSDEEAMQPDHTSRNGFVVLPESYIAEHTEHLAIEQSRYHLEKLSCFVDKVTEACNSRWATRSQPYQAVAVLMLRWEEDDLDLDEDMSRLESIFREKRSGGATFRPSSIGDILQDKEADVLLLFDSCQAIPERIQNKRKDVVSALAASGFEHGPPAAEAVPASHEAQGKEKAAEECIESLDVLISVRLQSGCLDDLNVDSWARWLLELPPGGREADIQARVKIEGAFNSLSTLLLVRVPVSIWDLVSSNPSMSFVRGENVASDLHEKIGLSQRASSRQRYHTEIPMSEDTDKPPLAPSERNPTPGCSPTSTSFPVIRETLSTSQSRTTIPSIPQASQTAYNPTSDLGTPKGSSQEELPMTVSSTPPATQSGDGPVTGAIPPGSVFDDRGEGLELPYSIAAASSPSAPRGGSLMSGPRSPSTTFNADAPSRLTQQRNSFVMVPG</sequence>
<evidence type="ECO:0000256" key="1">
    <source>
        <dbReference type="SAM" id="MobiDB-lite"/>
    </source>
</evidence>
<evidence type="ECO:0000313" key="3">
    <source>
        <dbReference type="Proteomes" id="UP001295740"/>
    </source>
</evidence>
<keyword evidence="3" id="KW-1185">Reference proteome</keyword>
<gene>
    <name evidence="2" type="ORF">KHLLAP_LOCUS11891</name>
</gene>
<proteinExistence type="predicted"/>
<protein>
    <submittedName>
        <fullName evidence="2">Uu.00g070480.m01.CDS01</fullName>
    </submittedName>
</protein>
<dbReference type="EMBL" id="CAUWAG010000018">
    <property type="protein sequence ID" value="CAJ2511423.1"/>
    <property type="molecule type" value="Genomic_DNA"/>
</dbReference>
<reference evidence="2" key="1">
    <citation type="submission" date="2023-10" db="EMBL/GenBank/DDBJ databases">
        <authorList>
            <person name="Hackl T."/>
        </authorList>
    </citation>
    <scope>NUCLEOTIDE SEQUENCE</scope>
</reference>
<comment type="caution">
    <text evidence="2">The sequence shown here is derived from an EMBL/GenBank/DDBJ whole genome shotgun (WGS) entry which is preliminary data.</text>
</comment>